<dbReference type="SUPFAM" id="SSF57716">
    <property type="entry name" value="Glucocorticoid receptor-like (DNA-binding domain)"/>
    <property type="match status" value="1"/>
</dbReference>
<evidence type="ECO:0000256" key="10">
    <source>
        <dbReference type="ARBA" id="ARBA00023242"/>
    </source>
</evidence>
<keyword evidence="10" id="KW-0539">Nucleus</keyword>
<keyword evidence="16" id="KW-1185">Reference proteome</keyword>
<keyword evidence="5" id="KW-0862">Zinc</keyword>
<dbReference type="OrthoDB" id="7312725at2759"/>
<keyword evidence="4 12" id="KW-0863">Zinc-finger</keyword>
<comment type="subcellular location">
    <subcellularLocation>
        <location evidence="1">Nucleus</location>
        <location evidence="1">Nucleoplasm</location>
    </subcellularLocation>
</comment>
<dbReference type="Gene3D" id="6.20.210.20">
    <property type="entry name" value="THAP domain"/>
    <property type="match status" value="1"/>
</dbReference>
<dbReference type="PANTHER" id="PTHR46600">
    <property type="entry name" value="THAP DOMAIN-CONTAINING"/>
    <property type="match status" value="1"/>
</dbReference>
<comment type="similarity">
    <text evidence="2">Belongs to the THAP1 family.</text>
</comment>
<evidence type="ECO:0000256" key="9">
    <source>
        <dbReference type="ARBA" id="ARBA00023163"/>
    </source>
</evidence>
<evidence type="ECO:0000256" key="4">
    <source>
        <dbReference type="ARBA" id="ARBA00022771"/>
    </source>
</evidence>
<dbReference type="InterPro" id="IPR006612">
    <property type="entry name" value="THAP_Znf"/>
</dbReference>
<evidence type="ECO:0000256" key="7">
    <source>
        <dbReference type="ARBA" id="ARBA00023054"/>
    </source>
</evidence>
<dbReference type="GO" id="GO:0005654">
    <property type="term" value="C:nucleoplasm"/>
    <property type="evidence" value="ECO:0007669"/>
    <property type="project" value="UniProtKB-SubCell"/>
</dbReference>
<dbReference type="InParanoid" id="A0A6J2XF87"/>
<evidence type="ECO:0000259" key="15">
    <source>
        <dbReference type="PROSITE" id="PS50950"/>
    </source>
</evidence>
<evidence type="ECO:0000256" key="5">
    <source>
        <dbReference type="ARBA" id="ARBA00022833"/>
    </source>
</evidence>
<evidence type="ECO:0000313" key="16">
    <source>
        <dbReference type="Proteomes" id="UP000504635"/>
    </source>
</evidence>
<dbReference type="Pfam" id="PF05485">
    <property type="entry name" value="THAP"/>
    <property type="match status" value="1"/>
</dbReference>
<keyword evidence="9" id="KW-0804">Transcription</keyword>
<accession>A0A6J2XF87</accession>
<feature type="region of interest" description="Disordered" evidence="14">
    <location>
        <begin position="175"/>
        <end position="208"/>
    </location>
</feature>
<reference evidence="17" key="1">
    <citation type="submission" date="2025-08" db="UniProtKB">
        <authorList>
            <consortium name="RefSeq"/>
        </authorList>
    </citation>
    <scope>IDENTIFICATION</scope>
    <source>
        <tissue evidence="17">Gonads</tissue>
    </source>
</reference>
<keyword evidence="11" id="KW-0131">Cell cycle</keyword>
<name>A0A6J2XF87_SITOR</name>
<proteinExistence type="inferred from homology"/>
<evidence type="ECO:0000256" key="1">
    <source>
        <dbReference type="ARBA" id="ARBA00004642"/>
    </source>
</evidence>
<keyword evidence="8 12" id="KW-0238">DNA-binding</keyword>
<gene>
    <name evidence="17" type="primary">LOC115877535</name>
</gene>
<dbReference type="KEGG" id="soy:115877535"/>
<evidence type="ECO:0000256" key="12">
    <source>
        <dbReference type="PROSITE-ProRule" id="PRU00309"/>
    </source>
</evidence>
<dbReference type="InterPro" id="IPR026516">
    <property type="entry name" value="THAP1/10"/>
</dbReference>
<evidence type="ECO:0000256" key="8">
    <source>
        <dbReference type="ARBA" id="ARBA00023125"/>
    </source>
</evidence>
<protein>
    <submittedName>
        <fullName evidence="17">Uncharacterized protein LOC115877535 isoform X1</fullName>
    </submittedName>
</protein>
<keyword evidence="7 13" id="KW-0175">Coiled coil</keyword>
<dbReference type="SMART" id="SM00692">
    <property type="entry name" value="DM3"/>
    <property type="match status" value="1"/>
</dbReference>
<keyword evidence="3" id="KW-0479">Metal-binding</keyword>
<dbReference type="AlphaFoldDB" id="A0A6J2XF87"/>
<evidence type="ECO:0000256" key="6">
    <source>
        <dbReference type="ARBA" id="ARBA00023015"/>
    </source>
</evidence>
<feature type="compositionally biased region" description="Polar residues" evidence="14">
    <location>
        <begin position="240"/>
        <end position="252"/>
    </location>
</feature>
<dbReference type="GeneID" id="115877535"/>
<feature type="coiled-coil region" evidence="13">
    <location>
        <begin position="324"/>
        <end position="365"/>
    </location>
</feature>
<dbReference type="InterPro" id="IPR038441">
    <property type="entry name" value="THAP_Znf_sf"/>
</dbReference>
<dbReference type="GO" id="GO:0043565">
    <property type="term" value="F:sequence-specific DNA binding"/>
    <property type="evidence" value="ECO:0007669"/>
    <property type="project" value="InterPro"/>
</dbReference>
<feature type="compositionally biased region" description="Polar residues" evidence="14">
    <location>
        <begin position="184"/>
        <end position="206"/>
    </location>
</feature>
<dbReference type="GO" id="GO:0008270">
    <property type="term" value="F:zinc ion binding"/>
    <property type="evidence" value="ECO:0007669"/>
    <property type="project" value="UniProtKB-KW"/>
</dbReference>
<evidence type="ECO:0000256" key="2">
    <source>
        <dbReference type="ARBA" id="ARBA00006177"/>
    </source>
</evidence>
<dbReference type="RefSeq" id="XP_030749620.1">
    <property type="nucleotide sequence ID" value="XM_030893760.1"/>
</dbReference>
<evidence type="ECO:0000256" key="11">
    <source>
        <dbReference type="ARBA" id="ARBA00023306"/>
    </source>
</evidence>
<dbReference type="SMART" id="SM00980">
    <property type="entry name" value="THAP"/>
    <property type="match status" value="1"/>
</dbReference>
<evidence type="ECO:0000256" key="3">
    <source>
        <dbReference type="ARBA" id="ARBA00022723"/>
    </source>
</evidence>
<feature type="compositionally biased region" description="Polar residues" evidence="14">
    <location>
        <begin position="265"/>
        <end position="278"/>
    </location>
</feature>
<sequence>MGRIKCFICGVYNHNKNKIVSFHKFPCDGNRLKIWCDKLGRSTSDIQSNSFICSLHFSPEDFIYYGKPKRVRLTNTAEPTRNVEKFEENTHLTNPAHSINNVDRYEETARIPNFAQPICNVNRYEESGHLTSCAKPNYIVDQYYSQPICSGNRYEGTTHLTNWVESVYNADGCKESGNHDSETESSSPLCLSKQGYNSQIDDSPNIRNLPPMIPIKEEWNLSDISDTSRTLSVSDLSRTLSASDGSCNLTGSDNDEDFVPVLMGSHSTPDQENRSSQPDPVENVHLPPAKMRKKTIRYFGDITYESLKNPSTTSHCWKIIQSTHENQKTEIKRLQVKSRRLKNKISSLEALTKDLKQEISNLKAQRY</sequence>
<evidence type="ECO:0000256" key="13">
    <source>
        <dbReference type="SAM" id="Coils"/>
    </source>
</evidence>
<feature type="region of interest" description="Disordered" evidence="14">
    <location>
        <begin position="240"/>
        <end position="284"/>
    </location>
</feature>
<organism evidence="16 17">
    <name type="scientific">Sitophilus oryzae</name>
    <name type="common">Rice weevil</name>
    <name type="synonym">Curculio oryzae</name>
    <dbReference type="NCBI Taxonomy" id="7048"/>
    <lineage>
        <taxon>Eukaryota</taxon>
        <taxon>Metazoa</taxon>
        <taxon>Ecdysozoa</taxon>
        <taxon>Arthropoda</taxon>
        <taxon>Hexapoda</taxon>
        <taxon>Insecta</taxon>
        <taxon>Pterygota</taxon>
        <taxon>Neoptera</taxon>
        <taxon>Endopterygota</taxon>
        <taxon>Coleoptera</taxon>
        <taxon>Polyphaga</taxon>
        <taxon>Cucujiformia</taxon>
        <taxon>Curculionidae</taxon>
        <taxon>Dryophthorinae</taxon>
        <taxon>Sitophilus</taxon>
    </lineage>
</organism>
<feature type="domain" description="THAP-type" evidence="15">
    <location>
        <begin position="1"/>
        <end position="82"/>
    </location>
</feature>
<dbReference type="PANTHER" id="PTHR46600:SF1">
    <property type="entry name" value="THAP DOMAIN-CONTAINING PROTEIN 1"/>
    <property type="match status" value="1"/>
</dbReference>
<dbReference type="Proteomes" id="UP000504635">
    <property type="component" value="Unplaced"/>
</dbReference>
<dbReference type="PROSITE" id="PS50950">
    <property type="entry name" value="ZF_THAP"/>
    <property type="match status" value="1"/>
</dbReference>
<evidence type="ECO:0000313" key="17">
    <source>
        <dbReference type="RefSeq" id="XP_030749620.1"/>
    </source>
</evidence>
<evidence type="ECO:0000256" key="14">
    <source>
        <dbReference type="SAM" id="MobiDB-lite"/>
    </source>
</evidence>
<keyword evidence="6" id="KW-0805">Transcription regulation</keyword>